<evidence type="ECO:0000256" key="2">
    <source>
        <dbReference type="SAM" id="MobiDB-lite"/>
    </source>
</evidence>
<feature type="compositionally biased region" description="Gly residues" evidence="2">
    <location>
        <begin position="293"/>
        <end position="304"/>
    </location>
</feature>
<organism evidence="4 5">
    <name type="scientific">Saccharopolyspora spinosa</name>
    <dbReference type="NCBI Taxonomy" id="60894"/>
    <lineage>
        <taxon>Bacteria</taxon>
        <taxon>Bacillati</taxon>
        <taxon>Actinomycetota</taxon>
        <taxon>Actinomycetes</taxon>
        <taxon>Pseudonocardiales</taxon>
        <taxon>Pseudonocardiaceae</taxon>
        <taxon>Saccharopolyspora</taxon>
    </lineage>
</organism>
<sequence>MWPFSQPTKIEGQAQAAFDHPKIHRELNGGMGVSSLSIAAGNLAGPFTARLRRVDELVQGAISRCHQSWSGSASEAMTQESSPFRHVVQQSEELSAALAKDVERQGEHFSRTKNSMPAPHNVPPLDLGFSDLAPTNLGAKLAGQQIHENKHNEAEQKAREDYAEYRTSSNSTVQSLQPYPPVPASVADVGVADTRRPKSVAPSTGYSSVGSTASNSARTPVYDGSGGTTPGSQGGWSRSDETSTPAESGSAWVSPNNPAPIAPPAGSGVSGGPVGSGPGVGIGIVPGVSGSPGTGTGRGVGGFGADNRGGSSLVGRRGPGAGGRGVLGPGGSSGVGGSGGAGVSGSANTRGGAAGGGIAGERQRRQNAEDEEHERKYIKDTDEHFEFDPEVDPDTGQVIAPRVIDGSNSPQQDEH</sequence>
<feature type="domain" description="PPE" evidence="3">
    <location>
        <begin position="26"/>
        <end position="166"/>
    </location>
</feature>
<comment type="caution">
    <text evidence="4">The sequence shown here is derived from an EMBL/GenBank/DDBJ whole genome shotgun (WGS) entry which is preliminary data.</text>
</comment>
<dbReference type="Proteomes" id="UP000233786">
    <property type="component" value="Unassembled WGS sequence"/>
</dbReference>
<dbReference type="SUPFAM" id="SSF140459">
    <property type="entry name" value="PE/PPE dimer-like"/>
    <property type="match status" value="1"/>
</dbReference>
<dbReference type="STRING" id="994479.GCA_000194155_03117"/>
<protein>
    <submittedName>
        <fullName evidence="4">PPE family protein</fullName>
    </submittedName>
</protein>
<feature type="compositionally biased region" description="Polar residues" evidence="2">
    <location>
        <begin position="166"/>
        <end position="177"/>
    </location>
</feature>
<comment type="similarity">
    <text evidence="1">Belongs to the mycobacterial PPE family.</text>
</comment>
<proteinExistence type="inferred from homology"/>
<dbReference type="EMBL" id="PJNB01000001">
    <property type="protein sequence ID" value="PKW18481.1"/>
    <property type="molecule type" value="Genomic_DNA"/>
</dbReference>
<evidence type="ECO:0000259" key="3">
    <source>
        <dbReference type="Pfam" id="PF00823"/>
    </source>
</evidence>
<feature type="region of interest" description="Disordered" evidence="2">
    <location>
        <begin position="143"/>
        <end position="274"/>
    </location>
</feature>
<name>A0A2N3Y6I8_SACSN</name>
<dbReference type="InterPro" id="IPR000030">
    <property type="entry name" value="PPE_dom"/>
</dbReference>
<feature type="compositionally biased region" description="Polar residues" evidence="2">
    <location>
        <begin position="201"/>
        <end position="218"/>
    </location>
</feature>
<gene>
    <name evidence="4" type="ORF">A8926_6569</name>
</gene>
<dbReference type="InterPro" id="IPR038332">
    <property type="entry name" value="PPE_sf"/>
</dbReference>
<dbReference type="AlphaFoldDB" id="A0A2N3Y6I8"/>
<dbReference type="OrthoDB" id="3602820at2"/>
<feature type="compositionally biased region" description="Gly residues" evidence="2">
    <location>
        <begin position="224"/>
        <end position="234"/>
    </location>
</feature>
<feature type="compositionally biased region" description="Gly residues" evidence="2">
    <location>
        <begin position="317"/>
        <end position="343"/>
    </location>
</feature>
<accession>A0A2N3Y6I8</accession>
<feature type="compositionally biased region" description="Basic and acidic residues" evidence="2">
    <location>
        <begin position="147"/>
        <end position="164"/>
    </location>
</feature>
<reference evidence="4" key="1">
    <citation type="submission" date="2017-12" db="EMBL/GenBank/DDBJ databases">
        <title>Sequencing the genomes of 1000 Actinobacteria strains.</title>
        <authorList>
            <person name="Klenk H.-P."/>
        </authorList>
    </citation>
    <scope>NUCLEOTIDE SEQUENCE [LARGE SCALE GENOMIC DNA]</scope>
    <source>
        <strain evidence="4">DSM 44228</strain>
    </source>
</reference>
<dbReference type="Gene3D" id="1.20.1260.20">
    <property type="entry name" value="PPE superfamily"/>
    <property type="match status" value="1"/>
</dbReference>
<dbReference type="Pfam" id="PF00823">
    <property type="entry name" value="PPE"/>
    <property type="match status" value="1"/>
</dbReference>
<feature type="region of interest" description="Disordered" evidence="2">
    <location>
        <begin position="293"/>
        <end position="415"/>
    </location>
</feature>
<feature type="compositionally biased region" description="Basic and acidic residues" evidence="2">
    <location>
        <begin position="361"/>
        <end position="387"/>
    </location>
</feature>
<keyword evidence="5" id="KW-1185">Reference proteome</keyword>
<evidence type="ECO:0000313" key="5">
    <source>
        <dbReference type="Proteomes" id="UP000233786"/>
    </source>
</evidence>
<evidence type="ECO:0000256" key="1">
    <source>
        <dbReference type="ARBA" id="ARBA00010652"/>
    </source>
</evidence>
<evidence type="ECO:0000313" key="4">
    <source>
        <dbReference type="EMBL" id="PKW18481.1"/>
    </source>
</evidence>
<dbReference type="RefSeq" id="WP_083821731.1">
    <property type="nucleotide sequence ID" value="NZ_CP061007.1"/>
</dbReference>
<feature type="compositionally biased region" description="Polar residues" evidence="2">
    <location>
        <begin position="406"/>
        <end position="415"/>
    </location>
</feature>